<sequence length="112" mass="13676">MYGQYICNVWCECWTINKEIENKLEAVEMWFIRRMMRISWTEKKSNELVMKETNLERSLLKTIRQRHLQCSGHKLLEHLAITGQIDNNFIRLTENWFECRNMIANVYYRQGI</sequence>
<gene>
    <name evidence="1" type="ORF">PoB_005088300</name>
</gene>
<accession>A0AAV4BYT8</accession>
<comment type="caution">
    <text evidence="1">The sequence shown here is derived from an EMBL/GenBank/DDBJ whole genome shotgun (WGS) entry which is preliminary data.</text>
</comment>
<protein>
    <submittedName>
        <fullName evidence="1">UDP-glucuronosyltransferase 2a1-like</fullName>
    </submittedName>
</protein>
<evidence type="ECO:0000313" key="2">
    <source>
        <dbReference type="Proteomes" id="UP000735302"/>
    </source>
</evidence>
<dbReference type="AlphaFoldDB" id="A0AAV4BYT8"/>
<proteinExistence type="predicted"/>
<reference evidence="1 2" key="1">
    <citation type="journal article" date="2021" name="Elife">
        <title>Chloroplast acquisition without the gene transfer in kleptoplastic sea slugs, Plakobranchus ocellatus.</title>
        <authorList>
            <person name="Maeda T."/>
            <person name="Takahashi S."/>
            <person name="Yoshida T."/>
            <person name="Shimamura S."/>
            <person name="Takaki Y."/>
            <person name="Nagai Y."/>
            <person name="Toyoda A."/>
            <person name="Suzuki Y."/>
            <person name="Arimoto A."/>
            <person name="Ishii H."/>
            <person name="Satoh N."/>
            <person name="Nishiyama T."/>
            <person name="Hasebe M."/>
            <person name="Maruyama T."/>
            <person name="Minagawa J."/>
            <person name="Obokata J."/>
            <person name="Shigenobu S."/>
        </authorList>
    </citation>
    <scope>NUCLEOTIDE SEQUENCE [LARGE SCALE GENOMIC DNA]</scope>
</reference>
<name>A0AAV4BYT8_9GAST</name>
<evidence type="ECO:0000313" key="1">
    <source>
        <dbReference type="EMBL" id="GFO24378.1"/>
    </source>
</evidence>
<organism evidence="1 2">
    <name type="scientific">Plakobranchus ocellatus</name>
    <dbReference type="NCBI Taxonomy" id="259542"/>
    <lineage>
        <taxon>Eukaryota</taxon>
        <taxon>Metazoa</taxon>
        <taxon>Spiralia</taxon>
        <taxon>Lophotrochozoa</taxon>
        <taxon>Mollusca</taxon>
        <taxon>Gastropoda</taxon>
        <taxon>Heterobranchia</taxon>
        <taxon>Euthyneura</taxon>
        <taxon>Panpulmonata</taxon>
        <taxon>Sacoglossa</taxon>
        <taxon>Placobranchoidea</taxon>
        <taxon>Plakobranchidae</taxon>
        <taxon>Plakobranchus</taxon>
    </lineage>
</organism>
<dbReference type="Proteomes" id="UP000735302">
    <property type="component" value="Unassembled WGS sequence"/>
</dbReference>
<dbReference type="EMBL" id="BLXT01005617">
    <property type="protein sequence ID" value="GFO24378.1"/>
    <property type="molecule type" value="Genomic_DNA"/>
</dbReference>
<keyword evidence="2" id="KW-1185">Reference proteome</keyword>